<sequence length="285" mass="31009">MNYRHAFHAGNHADVLKPVVLLALLDALRRKDSPFFVLDTHAGRGRYRLQGEEAGRTGEAAGGVLRLAGAVDLPPAVARYLEAVAALNPDGGLQVYPGSPLLAAQALRGEDRLAACELQPEEAAALKALFAGDARVAVHARDGYAAVRALLPPRHQGRRFGRGLVLVDPPYEAQEAEYPQVTAAVREALERWPQGMCAVWYPIKQRRQLAPFFRALRALPARQVLLAELLVRPDDSPLRLNGSGMALVNPPWKFDQVLAPALPALRDRLGGAGASTRLEWIKREA</sequence>
<comment type="caution">
    <text evidence="1">Lacks conserved residue(s) required for the propagation of feature annotation.</text>
</comment>
<dbReference type="Proteomes" id="UP000717981">
    <property type="component" value="Unassembled WGS sequence"/>
</dbReference>
<dbReference type="EC" id="2.1.1.266" evidence="1"/>
<dbReference type="GO" id="GO:0036307">
    <property type="term" value="F:23S rRNA (adenine(2030)-N(6))-methyltransferase activity"/>
    <property type="evidence" value="ECO:0007669"/>
    <property type="project" value="UniProtKB-UniRule"/>
</dbReference>
<dbReference type="EMBL" id="PDWK01000028">
    <property type="protein sequence ID" value="KAF1689052.1"/>
    <property type="molecule type" value="Genomic_DNA"/>
</dbReference>
<keyword evidence="3" id="KW-1185">Reference proteome</keyword>
<dbReference type="GO" id="GO:0003723">
    <property type="term" value="F:RNA binding"/>
    <property type="evidence" value="ECO:0007669"/>
    <property type="project" value="UniProtKB-UniRule"/>
</dbReference>
<keyword evidence="1" id="KW-0698">rRNA processing</keyword>
<keyword evidence="1" id="KW-0489">Methyltransferase</keyword>
<dbReference type="InterPro" id="IPR007473">
    <property type="entry name" value="RlmJ"/>
</dbReference>
<dbReference type="PANTHER" id="PTHR37426:SF1">
    <property type="entry name" value="RIBOSOMAL RNA LARGE SUBUNIT METHYLTRANSFERASE J"/>
    <property type="match status" value="1"/>
</dbReference>
<feature type="binding site" evidence="1">
    <location>
        <position position="117"/>
    </location>
    <ligand>
        <name>S-adenosyl-L-methionine</name>
        <dbReference type="ChEBI" id="CHEBI:59789"/>
    </ligand>
</feature>
<organism evidence="2 3">
    <name type="scientific">Pseudoxanthomonas taiwanensis</name>
    <dbReference type="NCBI Taxonomy" id="176598"/>
    <lineage>
        <taxon>Bacteria</taxon>
        <taxon>Pseudomonadati</taxon>
        <taxon>Pseudomonadota</taxon>
        <taxon>Gammaproteobacteria</taxon>
        <taxon>Lysobacterales</taxon>
        <taxon>Lysobacteraceae</taxon>
        <taxon>Pseudoxanthomonas</taxon>
    </lineage>
</organism>
<feature type="site" description="Interaction with substrate rRNA" evidence="1">
    <location>
        <position position="3"/>
    </location>
</feature>
<name>A0A921P2B0_9GAMM</name>
<evidence type="ECO:0000256" key="1">
    <source>
        <dbReference type="HAMAP-Rule" id="MF_00934"/>
    </source>
</evidence>
<dbReference type="PANTHER" id="PTHR37426">
    <property type="entry name" value="RIBOSOMAL RNA LARGE SUBUNIT METHYLTRANSFERASE J"/>
    <property type="match status" value="1"/>
</dbReference>
<dbReference type="SUPFAM" id="SSF53335">
    <property type="entry name" value="S-adenosyl-L-methionine-dependent methyltransferases"/>
    <property type="match status" value="1"/>
</dbReference>
<keyword evidence="1" id="KW-0694">RNA-binding</keyword>
<comment type="catalytic activity">
    <reaction evidence="1">
        <text>adenosine(2030) in 23S rRNA + S-adenosyl-L-methionine = N(6)-methyladenosine(2030) in 23S rRNA + S-adenosyl-L-homocysteine + H(+)</text>
        <dbReference type="Rhea" id="RHEA:43736"/>
        <dbReference type="Rhea" id="RHEA-COMP:10668"/>
        <dbReference type="Rhea" id="RHEA-COMP:10669"/>
        <dbReference type="ChEBI" id="CHEBI:15378"/>
        <dbReference type="ChEBI" id="CHEBI:57856"/>
        <dbReference type="ChEBI" id="CHEBI:59789"/>
        <dbReference type="ChEBI" id="CHEBI:74411"/>
        <dbReference type="ChEBI" id="CHEBI:74449"/>
        <dbReference type="EC" id="2.1.1.266"/>
    </reaction>
</comment>
<dbReference type="GO" id="GO:0005829">
    <property type="term" value="C:cytosol"/>
    <property type="evidence" value="ECO:0007669"/>
    <property type="project" value="TreeGrafter"/>
</dbReference>
<evidence type="ECO:0000313" key="3">
    <source>
        <dbReference type="Proteomes" id="UP000717981"/>
    </source>
</evidence>
<feature type="binding site" evidence="1">
    <location>
        <position position="99"/>
    </location>
    <ligand>
        <name>S-adenosyl-L-methionine</name>
        <dbReference type="ChEBI" id="CHEBI:59789"/>
    </ligand>
</feature>
<keyword evidence="1" id="KW-0808">Transferase</keyword>
<evidence type="ECO:0000313" key="2">
    <source>
        <dbReference type="EMBL" id="KAF1689052.1"/>
    </source>
</evidence>
<feature type="binding site" evidence="1">
    <location>
        <position position="41"/>
    </location>
    <ligand>
        <name>S-adenosyl-L-methionine</name>
        <dbReference type="ChEBI" id="CHEBI:59789"/>
    </ligand>
</feature>
<dbReference type="AlphaFoldDB" id="A0A921P2B0"/>
<protein>
    <recommendedName>
        <fullName evidence="1">Ribosomal RNA large subunit methyltransferase J</fullName>
        <ecNumber evidence="1">2.1.1.266</ecNumber>
    </recommendedName>
    <alternativeName>
        <fullName evidence="1">23S rRNA (adenine(2030)-N6)-methyltransferase</fullName>
    </alternativeName>
    <alternativeName>
        <fullName evidence="1">23S rRNA m6A2030 methyltransferase</fullName>
    </alternativeName>
</protein>
<accession>A0A921P2B0</accession>
<dbReference type="OrthoDB" id="9791274at2"/>
<keyword evidence="1" id="KW-0949">S-adenosyl-L-methionine</keyword>
<proteinExistence type="inferred from homology"/>
<dbReference type="InterPro" id="IPR029063">
    <property type="entry name" value="SAM-dependent_MTases_sf"/>
</dbReference>
<feature type="binding site" evidence="1">
    <location>
        <position position="168"/>
    </location>
    <ligand>
        <name>S-adenosyl-L-methionine</name>
        <dbReference type="ChEBI" id="CHEBI:59789"/>
    </ligand>
</feature>
<gene>
    <name evidence="1" type="primary">rlmJ</name>
    <name evidence="2" type="ORF">CR938_07250</name>
</gene>
<feature type="binding site" evidence="1">
    <location>
        <begin position="142"/>
        <end position="143"/>
    </location>
    <ligand>
        <name>S-adenosyl-L-methionine</name>
        <dbReference type="ChEBI" id="CHEBI:59789"/>
    </ligand>
</feature>
<dbReference type="Gene3D" id="3.40.50.150">
    <property type="entry name" value="Vaccinia Virus protein VP39"/>
    <property type="match status" value="1"/>
</dbReference>
<dbReference type="GO" id="GO:0070475">
    <property type="term" value="P:rRNA base methylation"/>
    <property type="evidence" value="ECO:0007669"/>
    <property type="project" value="UniProtKB-UniRule"/>
</dbReference>
<comment type="similarity">
    <text evidence="1">Belongs to the RlmJ family.</text>
</comment>
<comment type="subunit">
    <text evidence="1">Monomer.</text>
</comment>
<comment type="function">
    <text evidence="1">Specifically methylates the adenine in position 2030 of 23S rRNA.</text>
</comment>
<feature type="active site" description="Proton acceptor" evidence="1">
    <location>
        <position position="168"/>
    </location>
</feature>
<dbReference type="RefSeq" id="WP_162124365.1">
    <property type="nucleotide sequence ID" value="NZ_PDWK01000028.1"/>
</dbReference>
<reference evidence="2" key="1">
    <citation type="submission" date="2017-10" db="EMBL/GenBank/DDBJ databases">
        <title>Whole genome sequencing of members of genus Pseudoxanthomonas.</title>
        <authorList>
            <person name="Kumar S."/>
            <person name="Bansal K."/>
            <person name="Kaur A."/>
            <person name="Patil P."/>
            <person name="Sharma S."/>
            <person name="Patil P.B."/>
        </authorList>
    </citation>
    <scope>NUCLEOTIDE SEQUENCE</scope>
    <source>
        <strain evidence="2">DSM 22914</strain>
    </source>
</reference>
<dbReference type="Pfam" id="PF04378">
    <property type="entry name" value="RsmJ"/>
    <property type="match status" value="1"/>
</dbReference>
<comment type="caution">
    <text evidence="2">The sequence shown here is derived from an EMBL/GenBank/DDBJ whole genome shotgun (WGS) entry which is preliminary data.</text>
</comment>
<dbReference type="HAMAP" id="MF_00934">
    <property type="entry name" value="23SrRNA_methyltr_J"/>
    <property type="match status" value="1"/>
</dbReference>